<dbReference type="PIRSF" id="PIRSF000390">
    <property type="entry name" value="PLP_StrS"/>
    <property type="match status" value="1"/>
</dbReference>
<dbReference type="InterPro" id="IPR000653">
    <property type="entry name" value="DegT/StrS_aminotransferase"/>
</dbReference>
<evidence type="ECO:0000256" key="2">
    <source>
        <dbReference type="ARBA" id="ARBA00037999"/>
    </source>
</evidence>
<dbReference type="HOGENOM" id="CLU_033332_1_0_6"/>
<reference evidence="6 7" key="1">
    <citation type="journal article" date="2011" name="Stand. Genomic Sci.">
        <title>Complete genome of the onion pathogen Enterobacter cloacae EcWSU1.</title>
        <authorList>
            <person name="Humann J.L."/>
            <person name="Wildung M."/>
            <person name="Cheng C.H."/>
            <person name="Lee T."/>
            <person name="Stewart J.E."/>
            <person name="Drew J.C."/>
            <person name="Triplett E.W."/>
            <person name="Main D."/>
            <person name="Schroeder B.K."/>
        </authorList>
    </citation>
    <scope>NUCLEOTIDE SEQUENCE [LARGE SCALE GENOMIC DNA]</scope>
    <source>
        <strain evidence="6 7">EcWSU1</strain>
    </source>
</reference>
<dbReference type="GO" id="GO:0000271">
    <property type="term" value="P:polysaccharide biosynthetic process"/>
    <property type="evidence" value="ECO:0007669"/>
    <property type="project" value="TreeGrafter"/>
</dbReference>
<evidence type="ECO:0000256" key="4">
    <source>
        <dbReference type="PIRSR" id="PIRSR000390-2"/>
    </source>
</evidence>
<evidence type="ECO:0000313" key="7">
    <source>
        <dbReference type="Proteomes" id="UP000007838"/>
    </source>
</evidence>
<organism evidence="6 7">
    <name type="scientific">Enterobacter ludwigii</name>
    <dbReference type="NCBI Taxonomy" id="299767"/>
    <lineage>
        <taxon>Bacteria</taxon>
        <taxon>Pseudomonadati</taxon>
        <taxon>Pseudomonadota</taxon>
        <taxon>Gammaproteobacteria</taxon>
        <taxon>Enterobacterales</taxon>
        <taxon>Enterobacteriaceae</taxon>
        <taxon>Enterobacter</taxon>
        <taxon>Enterobacter cloacae complex</taxon>
    </lineage>
</organism>
<name>G8LHX4_9ENTR</name>
<dbReference type="PANTHER" id="PTHR30244">
    <property type="entry name" value="TRANSAMINASE"/>
    <property type="match status" value="1"/>
</dbReference>
<proteinExistence type="inferred from homology"/>
<evidence type="ECO:0000256" key="5">
    <source>
        <dbReference type="RuleBase" id="RU004508"/>
    </source>
</evidence>
<dbReference type="GO" id="GO:0008483">
    <property type="term" value="F:transaminase activity"/>
    <property type="evidence" value="ECO:0007669"/>
    <property type="project" value="TreeGrafter"/>
</dbReference>
<feature type="modified residue" description="N6-(pyridoxal phosphate)lysine" evidence="4">
    <location>
        <position position="193"/>
    </location>
</feature>
<gene>
    <name evidence="6" type="primary">yfbE</name>
    <name evidence="6" type="ORF">EcWSU1_02867</name>
</gene>
<dbReference type="CDD" id="cd00616">
    <property type="entry name" value="AHBA_syn"/>
    <property type="match status" value="1"/>
</dbReference>
<sequence>MSNGISKEVNMGKVYVTSPLMPPLEEFIPYLEKIWENKTLTNGGVFHQQLEKELADFLGVKHVCLFANGTLALLTALQALRITGEVITTPYSFVATSHALLWNGLTPVFADINPQTYNINPERVEELITPNTTAILPVHCYGIPCDVDKIQEIADIYGLKVIYDAAHAFGVNKGGTSILNYGDLSVLSFHATKVFNTFEGGAIICHNERTKQRIDYLKNFGFAGETTVVAAGINGKMNEVQAAFGLLQLQNIEGALKKRREIDARYRSILKNIPGISLLEIAENVEWNYAYFPIKIEEDYPISRDELYSILKENDIMTRRYFYPLISNFPMYRGLPSASKTLLPLANKVADEILCLPIFPQLEYDEQDKIVAIIRSPEVACNDLLDKVS</sequence>
<evidence type="ECO:0000313" key="6">
    <source>
        <dbReference type="EMBL" id="AEW74298.1"/>
    </source>
</evidence>
<protein>
    <submittedName>
        <fullName evidence="6">YfbE</fullName>
    </submittedName>
</protein>
<dbReference type="eggNOG" id="COG0399">
    <property type="taxonomic scope" value="Bacteria"/>
</dbReference>
<dbReference type="AlphaFoldDB" id="G8LHX4"/>
<dbReference type="PANTHER" id="PTHR30244:SF9">
    <property type="entry name" value="PROTEIN RV3402C"/>
    <property type="match status" value="1"/>
</dbReference>
<dbReference type="SUPFAM" id="SSF53383">
    <property type="entry name" value="PLP-dependent transferases"/>
    <property type="match status" value="1"/>
</dbReference>
<keyword evidence="1 4" id="KW-0663">Pyridoxal phosphate</keyword>
<dbReference type="GO" id="GO:0030170">
    <property type="term" value="F:pyridoxal phosphate binding"/>
    <property type="evidence" value="ECO:0007669"/>
    <property type="project" value="TreeGrafter"/>
</dbReference>
<dbReference type="Proteomes" id="UP000007838">
    <property type="component" value="Chromosome"/>
</dbReference>
<dbReference type="InterPro" id="IPR015421">
    <property type="entry name" value="PyrdxlP-dep_Trfase_major"/>
</dbReference>
<dbReference type="EMBL" id="CP002886">
    <property type="protein sequence ID" value="AEW74298.1"/>
    <property type="molecule type" value="Genomic_DNA"/>
</dbReference>
<dbReference type="InterPro" id="IPR015424">
    <property type="entry name" value="PyrdxlP-dep_Trfase"/>
</dbReference>
<accession>G8LHX4</accession>
<dbReference type="Pfam" id="PF01041">
    <property type="entry name" value="DegT_DnrJ_EryC1"/>
    <property type="match status" value="1"/>
</dbReference>
<evidence type="ECO:0000256" key="3">
    <source>
        <dbReference type="PIRSR" id="PIRSR000390-1"/>
    </source>
</evidence>
<feature type="active site" description="Proton acceptor" evidence="3">
    <location>
        <position position="193"/>
    </location>
</feature>
<evidence type="ECO:0000256" key="1">
    <source>
        <dbReference type="ARBA" id="ARBA00022898"/>
    </source>
</evidence>
<comment type="similarity">
    <text evidence="2 5">Belongs to the DegT/DnrJ/EryC1 family.</text>
</comment>
<dbReference type="KEGG" id="eec:EcWSU1_02867"/>
<dbReference type="Gene3D" id="3.40.640.10">
    <property type="entry name" value="Type I PLP-dependent aspartate aminotransferase-like (Major domain)"/>
    <property type="match status" value="1"/>
</dbReference>